<gene>
    <name evidence="1" type="ORF">JRV97_08835</name>
</gene>
<dbReference type="Proteomes" id="UP001232493">
    <property type="component" value="Chromosome"/>
</dbReference>
<dbReference type="InterPro" id="IPR002591">
    <property type="entry name" value="Phosphodiest/P_Trfase"/>
</dbReference>
<keyword evidence="2" id="KW-1185">Reference proteome</keyword>
<dbReference type="InterPro" id="IPR017850">
    <property type="entry name" value="Alkaline_phosphatase_core_sf"/>
</dbReference>
<sequence>MWKEIFKKIYENKIEGLGILPHYEEYSILNIANWVIENFEGVPFYKPYPLPFKGKKHVVLFLVDAMSYNTFKLVLKEKKNEFKFLGRNQFFPATSIFPSTTANAITTFMTAKPPAEHGILGYILFLKELGALVNMIEFSPLFGGKGIFEPYLVNDILEVETINEILGKYGVKTFTHTHSDIVRSGLSKIHNKGSNIKGYKSLVEMFGMVYDKLVDFINKDEKSFQFAYYGYVDGIGHKYGAKDYKYKAQIYWFLKMLENEFLERINDKILKDTVIIITADHGMLESPLTKEIRFSNENEISKHLWIPPGGEMRMMYFYTKNKKNFYEFFNSNYKDYGNLIDIEEAEKINLFGAKLNQKYRERVGDYIMISKSNYSFVYKYGGSFVHLKGKHGGLSFHEMIVPVIFFG</sequence>
<proteinExistence type="predicted"/>
<organism evidence="1 2">
    <name type="scientific">Marinitoga aeolica</name>
    <dbReference type="NCBI Taxonomy" id="2809031"/>
    <lineage>
        <taxon>Bacteria</taxon>
        <taxon>Thermotogati</taxon>
        <taxon>Thermotogota</taxon>
        <taxon>Thermotogae</taxon>
        <taxon>Petrotogales</taxon>
        <taxon>Petrotogaceae</taxon>
        <taxon>Marinitoga</taxon>
    </lineage>
</organism>
<dbReference type="EMBL" id="CP069362">
    <property type="protein sequence ID" value="WGS64474.1"/>
    <property type="molecule type" value="Genomic_DNA"/>
</dbReference>
<dbReference type="RefSeq" id="WP_280998140.1">
    <property type="nucleotide sequence ID" value="NZ_CP069362.1"/>
</dbReference>
<dbReference type="Gene3D" id="3.40.720.10">
    <property type="entry name" value="Alkaline Phosphatase, subunit A"/>
    <property type="match status" value="1"/>
</dbReference>
<name>A0ABY8PPA9_9BACT</name>
<evidence type="ECO:0000313" key="1">
    <source>
        <dbReference type="EMBL" id="WGS64474.1"/>
    </source>
</evidence>
<dbReference type="PANTHER" id="PTHR10151:SF120">
    <property type="entry name" value="BIS(5'-ADENOSYL)-TRIPHOSPHATASE"/>
    <property type="match status" value="1"/>
</dbReference>
<dbReference type="PANTHER" id="PTHR10151">
    <property type="entry name" value="ECTONUCLEOTIDE PYROPHOSPHATASE/PHOSPHODIESTERASE"/>
    <property type="match status" value="1"/>
</dbReference>
<dbReference type="SUPFAM" id="SSF53649">
    <property type="entry name" value="Alkaline phosphatase-like"/>
    <property type="match status" value="1"/>
</dbReference>
<evidence type="ECO:0000313" key="2">
    <source>
        <dbReference type="Proteomes" id="UP001232493"/>
    </source>
</evidence>
<accession>A0ABY8PPA9</accession>
<reference evidence="1 2" key="1">
    <citation type="submission" date="2021-02" db="EMBL/GenBank/DDBJ databases">
        <title>Characterization of Marinitoga sp. nov. str. BP5-C20A.</title>
        <authorList>
            <person name="Erauso G."/>
            <person name="Postec A."/>
        </authorList>
    </citation>
    <scope>NUCLEOTIDE SEQUENCE [LARGE SCALE GENOMIC DNA]</scope>
    <source>
        <strain evidence="1 2">BP5-C20A</strain>
    </source>
</reference>
<dbReference type="Pfam" id="PF01663">
    <property type="entry name" value="Phosphodiest"/>
    <property type="match status" value="1"/>
</dbReference>
<protein>
    <submittedName>
        <fullName evidence="1">Alkaline phosphatase family protein</fullName>
    </submittedName>
</protein>